<evidence type="ECO:0000256" key="2">
    <source>
        <dbReference type="ARBA" id="ARBA00022448"/>
    </source>
</evidence>
<protein>
    <submittedName>
        <fullName evidence="9">SusC/RagA family TonB-linked outer membrane protein</fullName>
    </submittedName>
</protein>
<evidence type="ECO:0000256" key="4">
    <source>
        <dbReference type="ARBA" id="ARBA00022692"/>
    </source>
</evidence>
<proteinExistence type="inferred from homology"/>
<evidence type="ECO:0000256" key="7">
    <source>
        <dbReference type="PROSITE-ProRule" id="PRU01360"/>
    </source>
</evidence>
<keyword evidence="10" id="KW-1185">Reference proteome</keyword>
<feature type="domain" description="TonB-dependent receptor plug" evidence="8">
    <location>
        <begin position="117"/>
        <end position="222"/>
    </location>
</feature>
<evidence type="ECO:0000313" key="10">
    <source>
        <dbReference type="Proteomes" id="UP000248688"/>
    </source>
</evidence>
<evidence type="ECO:0000256" key="3">
    <source>
        <dbReference type="ARBA" id="ARBA00022452"/>
    </source>
</evidence>
<dbReference type="AlphaFoldDB" id="A0A2Z4IED9"/>
<dbReference type="Proteomes" id="UP000248688">
    <property type="component" value="Chromosome"/>
</dbReference>
<dbReference type="SUPFAM" id="SSF49464">
    <property type="entry name" value="Carboxypeptidase regulatory domain-like"/>
    <property type="match status" value="1"/>
</dbReference>
<dbReference type="InterPro" id="IPR023997">
    <property type="entry name" value="TonB-dep_OMP_SusC/RagA_CS"/>
</dbReference>
<dbReference type="PROSITE" id="PS52016">
    <property type="entry name" value="TONB_DEPENDENT_REC_3"/>
    <property type="match status" value="1"/>
</dbReference>
<accession>A0A2Z4IED9</accession>
<dbReference type="NCBIfam" id="TIGR04057">
    <property type="entry name" value="SusC_RagA_signa"/>
    <property type="match status" value="1"/>
</dbReference>
<evidence type="ECO:0000313" key="9">
    <source>
        <dbReference type="EMBL" id="AWW29432.1"/>
    </source>
</evidence>
<dbReference type="OrthoDB" id="9768177at2"/>
<evidence type="ECO:0000256" key="1">
    <source>
        <dbReference type="ARBA" id="ARBA00004571"/>
    </source>
</evidence>
<dbReference type="GO" id="GO:0009279">
    <property type="term" value="C:cell outer membrane"/>
    <property type="evidence" value="ECO:0007669"/>
    <property type="project" value="UniProtKB-SubCell"/>
</dbReference>
<dbReference type="Pfam" id="PF07715">
    <property type="entry name" value="Plug"/>
    <property type="match status" value="1"/>
</dbReference>
<dbReference type="NCBIfam" id="TIGR04056">
    <property type="entry name" value="OMP_RagA_SusC"/>
    <property type="match status" value="1"/>
</dbReference>
<evidence type="ECO:0000256" key="6">
    <source>
        <dbReference type="ARBA" id="ARBA00023237"/>
    </source>
</evidence>
<keyword evidence="5 7" id="KW-0472">Membrane</keyword>
<dbReference type="RefSeq" id="WP_112782847.1">
    <property type="nucleotide sequence ID" value="NZ_CP030041.1"/>
</dbReference>
<dbReference type="Gene3D" id="2.60.40.1120">
    <property type="entry name" value="Carboxypeptidase-like, regulatory domain"/>
    <property type="match status" value="1"/>
</dbReference>
<organism evidence="9 10">
    <name type="scientific">Echinicola strongylocentroti</name>
    <dbReference type="NCBI Taxonomy" id="1795355"/>
    <lineage>
        <taxon>Bacteria</taxon>
        <taxon>Pseudomonadati</taxon>
        <taxon>Bacteroidota</taxon>
        <taxon>Cytophagia</taxon>
        <taxon>Cytophagales</taxon>
        <taxon>Cyclobacteriaceae</taxon>
        <taxon>Echinicola</taxon>
    </lineage>
</organism>
<keyword evidence="3 7" id="KW-1134">Transmembrane beta strand</keyword>
<dbReference type="InterPro" id="IPR023996">
    <property type="entry name" value="TonB-dep_OMP_SusC/RagA"/>
</dbReference>
<dbReference type="InterPro" id="IPR039426">
    <property type="entry name" value="TonB-dep_rcpt-like"/>
</dbReference>
<dbReference type="KEGG" id="est:DN752_04335"/>
<keyword evidence="4 7" id="KW-0812">Transmembrane</keyword>
<keyword evidence="6 7" id="KW-0998">Cell outer membrane</keyword>
<dbReference type="SUPFAM" id="SSF56935">
    <property type="entry name" value="Porins"/>
    <property type="match status" value="1"/>
</dbReference>
<evidence type="ECO:0000259" key="8">
    <source>
        <dbReference type="Pfam" id="PF07715"/>
    </source>
</evidence>
<dbReference type="Pfam" id="PF13715">
    <property type="entry name" value="CarbopepD_reg_2"/>
    <property type="match status" value="1"/>
</dbReference>
<dbReference type="InterPro" id="IPR036942">
    <property type="entry name" value="Beta-barrel_TonB_sf"/>
</dbReference>
<name>A0A2Z4IED9_9BACT</name>
<comment type="subcellular location">
    <subcellularLocation>
        <location evidence="1 7">Cell outer membrane</location>
        <topology evidence="1 7">Multi-pass membrane protein</topology>
    </subcellularLocation>
</comment>
<keyword evidence="2 7" id="KW-0813">Transport</keyword>
<comment type="similarity">
    <text evidence="7">Belongs to the TonB-dependent receptor family.</text>
</comment>
<sequence length="1069" mass="119110">MRRYLLLMGLYWLMGLNLAFGQGLSGTVLDSGTAAPIPGAWIKVVDRPLSTVSDRAGEFSLDLADGEYEIRFGGLGYQTQTLDVDIPVDGFTVALVQEEIALAGVEVLATGYQEIPKSRASGSFVSLDEELVQRRVSTNLVDRLEDVTSGLIINRSGDVGRDPISIRGRSTLGAYASPLIVVDNFPYDGELSDINPNDVESITVMRDAAAASIYGARAGNGVIVVTTKSGSRDSPTQVSFSANANWIQAMDPYWNPVLSVDDYIDVEQQLFEEGFYTSSENNVRNPVLSPVVETLILERDGIIGSQEANSLIQGYRDVDLREDISQYMLRPQLNQQYSLGISGGAKRHAYRIGLGLDQNREGTVGNDNSRMTLDLKNTFGLMDDKLTIGMGINGVRNRKEDQQMGISDLVFDPVGAVYPYAQLADDSGNPLPIYREYRQQFKQEAEAAGLHNWDFVPLEEIGRMPEVTLSNVWRLNTTISYQLNKDLSVDGLYQYWTDQQHRESQYAPESYMVRNMVNRFTAVDESGNLDKAVPDGGILDNSVRGSHSHSARIQAKYGHQWQKGWELHGLLGTELKAVRSEGHNTRYYGYNENRAISQPVDYISRFPVYDNPFGTAQIANVDGHSLTQDRFYSFYGNASLEYQKKYLLTVSARKDASNLFGVNANQRAVPLWSAGLGWTISEEDFYGWEQFPFLKLRLSYGYNGNVDRSLTAFTTARMVSFNPITRIPYAQIINPPNSELRWERIKIVNAGLDFESRSGSFKGSLEFYRKEGLDLIGTSSFAPSTGITLFTGNNASTLTTGYDLNLEYRKAFGNWQWSSVLLWSGLKEEVVSYENEIPVTTLLDYSASGQGGQYFPIEGRPLFGVYSLPWAGLDPDTGAPIGLLDGEKSQDYASLVNEASLESIIYNGPARPTTFGAFRNTVSYKGFSLSANISFRLGYYFKKTSVQYNSIMLGRGGHRDYGDRWQEPGDEGHTHIPSQPEARNTFRDTFYRNSAVLVESGDHVRLQDIRLGYALPKGWLSKASVRRAQLYLYANNVVMIWQAAEGNWDPDYGTSKPLRSIAVGINLDF</sequence>
<reference evidence="9 10" key="1">
    <citation type="submission" date="2018-06" db="EMBL/GenBank/DDBJ databases">
        <title>Echinicola strongylocentroti sp. nov., isolated from a sea urchin Strongylocentrotus intermedius.</title>
        <authorList>
            <person name="Bae S.S."/>
        </authorList>
    </citation>
    <scope>NUCLEOTIDE SEQUENCE [LARGE SCALE GENOMIC DNA]</scope>
    <source>
        <strain evidence="9 10">MEBiC08714</strain>
    </source>
</reference>
<dbReference type="EMBL" id="CP030041">
    <property type="protein sequence ID" value="AWW29432.1"/>
    <property type="molecule type" value="Genomic_DNA"/>
</dbReference>
<dbReference type="Gene3D" id="2.170.130.10">
    <property type="entry name" value="TonB-dependent receptor, plug domain"/>
    <property type="match status" value="1"/>
</dbReference>
<dbReference type="InterPro" id="IPR008969">
    <property type="entry name" value="CarboxyPept-like_regulatory"/>
</dbReference>
<evidence type="ECO:0000256" key="5">
    <source>
        <dbReference type="ARBA" id="ARBA00023136"/>
    </source>
</evidence>
<gene>
    <name evidence="9" type="ORF">DN752_04335</name>
</gene>
<dbReference type="InterPro" id="IPR037066">
    <property type="entry name" value="Plug_dom_sf"/>
</dbReference>
<dbReference type="InterPro" id="IPR012910">
    <property type="entry name" value="Plug_dom"/>
</dbReference>
<dbReference type="Gene3D" id="2.40.170.20">
    <property type="entry name" value="TonB-dependent receptor, beta-barrel domain"/>
    <property type="match status" value="1"/>
</dbReference>